<dbReference type="Gene3D" id="3.40.50.300">
    <property type="entry name" value="P-loop containing nucleotide triphosphate hydrolases"/>
    <property type="match status" value="2"/>
</dbReference>
<feature type="compositionally biased region" description="Basic residues" evidence="12">
    <location>
        <begin position="54"/>
        <end position="64"/>
    </location>
</feature>
<dbReference type="PROSITE" id="PS51192">
    <property type="entry name" value="HELICASE_ATP_BIND_1"/>
    <property type="match status" value="1"/>
</dbReference>
<dbReference type="InterPro" id="IPR044763">
    <property type="entry name" value="Ded1/Dbp1_DEADc"/>
</dbReference>
<dbReference type="EMBL" id="JF917240">
    <property type="protein sequence ID" value="AEQ19569.1"/>
    <property type="molecule type" value="mRNA"/>
</dbReference>
<evidence type="ECO:0000256" key="10">
    <source>
        <dbReference type="PROSITE-ProRule" id="PRU00552"/>
    </source>
</evidence>
<feature type="compositionally biased region" description="Basic and acidic residues" evidence="12">
    <location>
        <begin position="83"/>
        <end position="103"/>
    </location>
</feature>
<keyword evidence="4 11" id="KW-0378">Hydrolase</keyword>
<feature type="compositionally biased region" description="Polar residues" evidence="12">
    <location>
        <begin position="12"/>
        <end position="29"/>
    </location>
</feature>
<dbReference type="InterPro" id="IPR011545">
    <property type="entry name" value="DEAD/DEAH_box_helicase_dom"/>
</dbReference>
<dbReference type="SUPFAM" id="SSF52540">
    <property type="entry name" value="P-loop containing nucleoside triphosphate hydrolases"/>
    <property type="match status" value="1"/>
</dbReference>
<evidence type="ECO:0000259" key="13">
    <source>
        <dbReference type="PROSITE" id="PS50158"/>
    </source>
</evidence>
<keyword evidence="7" id="KW-0694">RNA-binding</keyword>
<dbReference type="GO" id="GO:0016787">
    <property type="term" value="F:hydrolase activity"/>
    <property type="evidence" value="ECO:0007669"/>
    <property type="project" value="UniProtKB-KW"/>
</dbReference>
<dbReference type="GO" id="GO:0003724">
    <property type="term" value="F:RNA helicase activity"/>
    <property type="evidence" value="ECO:0007669"/>
    <property type="project" value="UniProtKB-EC"/>
</dbReference>
<dbReference type="CDD" id="cd18787">
    <property type="entry name" value="SF2_C_DEAD"/>
    <property type="match status" value="1"/>
</dbReference>
<feature type="compositionally biased region" description="Gly residues" evidence="12">
    <location>
        <begin position="65"/>
        <end position="77"/>
    </location>
</feature>
<feature type="domain" description="Helicase C-terminal" evidence="15">
    <location>
        <begin position="391"/>
        <end position="544"/>
    </location>
</feature>
<dbReference type="EC" id="3.6.4.13" evidence="2"/>
<evidence type="ECO:0000256" key="12">
    <source>
        <dbReference type="SAM" id="MobiDB-lite"/>
    </source>
</evidence>
<dbReference type="InterPro" id="IPR027417">
    <property type="entry name" value="P-loop_NTPase"/>
</dbReference>
<evidence type="ECO:0000256" key="8">
    <source>
        <dbReference type="ARBA" id="ARBA00047984"/>
    </source>
</evidence>
<evidence type="ECO:0000256" key="3">
    <source>
        <dbReference type="ARBA" id="ARBA00022741"/>
    </source>
</evidence>
<evidence type="ECO:0000259" key="14">
    <source>
        <dbReference type="PROSITE" id="PS51192"/>
    </source>
</evidence>
<keyword evidence="9" id="KW-0862">Zinc</keyword>
<dbReference type="InterPro" id="IPR001650">
    <property type="entry name" value="Helicase_C-like"/>
</dbReference>
<evidence type="ECO:0000256" key="7">
    <source>
        <dbReference type="ARBA" id="ARBA00022884"/>
    </source>
</evidence>
<dbReference type="FunFam" id="3.40.50.300:FF:000008">
    <property type="entry name" value="ATP-dependent RNA helicase RhlB"/>
    <property type="match status" value="1"/>
</dbReference>
<dbReference type="PANTHER" id="PTHR47958">
    <property type="entry name" value="ATP-DEPENDENT RNA HELICASE DBP3"/>
    <property type="match status" value="1"/>
</dbReference>
<dbReference type="AlphaFoldDB" id="G4XX73"/>
<evidence type="ECO:0000256" key="5">
    <source>
        <dbReference type="ARBA" id="ARBA00022806"/>
    </source>
</evidence>
<dbReference type="SMART" id="SM00487">
    <property type="entry name" value="DEXDc"/>
    <property type="match status" value="1"/>
</dbReference>
<keyword evidence="9" id="KW-0479">Metal-binding</keyword>
<dbReference type="PROSITE" id="PS00039">
    <property type="entry name" value="DEAD_ATP_HELICASE"/>
    <property type="match status" value="1"/>
</dbReference>
<protein>
    <recommendedName>
        <fullName evidence="2">RNA helicase</fullName>
        <ecNumber evidence="2">3.6.4.13</ecNumber>
    </recommendedName>
</protein>
<feature type="domain" description="DEAD-box RNA helicase Q" evidence="16">
    <location>
        <begin position="154"/>
        <end position="182"/>
    </location>
</feature>
<dbReference type="SMART" id="SM00343">
    <property type="entry name" value="ZnF_C2HC"/>
    <property type="match status" value="1"/>
</dbReference>
<sequence>MSDWEDSDDLGSCQQHELIQSTANKTNWEFGSMGTEDELPENTHLEDDGMSSRGRGRGRGRSRGFGRGQGRGRGGQSGSCFKCGKEGHLSRDCSDDSQIKENQEGQPRNPLYIPSDIEDSEIACMRIEAGINFDSCGNIPVNVSGDGIIPSRVNSFEEMTIQNILLENIQKAKYNKPTPIQSAAVPILISGRDIMGCAQTGSGKTVAYLLPILNYICKENCSSHSMEETSKPTGLVLCPTRELALQIYFEARKLSFGSTLLNKVVYGGTAVFHQLKQIQDGCHLLVGTIGRVVDFMNRGNLLFDDLKFIVLDEADKMLSMGFLTDLKKIFHHSSMPPPDQRQTLMFSATFPSEVQSLATNFMNNYVFVVVGTVGAANTDVSQEIVEVNKGKKKDILYEHIGELLSAEDGMKILVFVETKKMADFIGAFLCNNQISATTIHGDRHQQQREEALKTFRNGKFDVLVATAVAARGLDIPGIGCVINFDLPKEVDEYVHRIGRTGRVGNCGRAISFFDRGVVSHLSKDLVKILAEANQVVPEWLKAAADESGYAQGYSGSGTYASTDIRKKRSIQTESNWEGSSVGGPAAFRSTIAVDEDDDWDA</sequence>
<dbReference type="Pfam" id="PF00270">
    <property type="entry name" value="DEAD"/>
    <property type="match status" value="1"/>
</dbReference>
<keyword evidence="5 11" id="KW-0347">Helicase</keyword>
<feature type="domain" description="Helicase ATP-binding" evidence="14">
    <location>
        <begin position="185"/>
        <end position="368"/>
    </location>
</feature>
<comment type="similarity">
    <text evidence="1">Belongs to the DEAD box helicase family. DDX4/VASA subfamily.</text>
</comment>
<evidence type="ECO:0000256" key="1">
    <source>
        <dbReference type="ARBA" id="ARBA00010132"/>
    </source>
</evidence>
<evidence type="ECO:0000256" key="4">
    <source>
        <dbReference type="ARBA" id="ARBA00022801"/>
    </source>
</evidence>
<dbReference type="PROSITE" id="PS50158">
    <property type="entry name" value="ZF_CCHC"/>
    <property type="match status" value="1"/>
</dbReference>
<feature type="region of interest" description="Disordered" evidence="12">
    <location>
        <begin position="1"/>
        <end position="114"/>
    </location>
</feature>
<evidence type="ECO:0000256" key="2">
    <source>
        <dbReference type="ARBA" id="ARBA00012552"/>
    </source>
</evidence>
<organism evidence="17">
    <name type="scientific">Macrobrachium nipponense</name>
    <name type="common">Oriental river shrimp</name>
    <name type="synonym">Palaemon nipponensis</name>
    <dbReference type="NCBI Taxonomy" id="159736"/>
    <lineage>
        <taxon>Eukaryota</taxon>
        <taxon>Metazoa</taxon>
        <taxon>Ecdysozoa</taxon>
        <taxon>Arthropoda</taxon>
        <taxon>Crustacea</taxon>
        <taxon>Multicrustacea</taxon>
        <taxon>Malacostraca</taxon>
        <taxon>Eumalacostraca</taxon>
        <taxon>Eucarida</taxon>
        <taxon>Decapoda</taxon>
        <taxon>Pleocyemata</taxon>
        <taxon>Caridea</taxon>
        <taxon>Palaemonoidea</taxon>
        <taxon>Palaemonidae</taxon>
        <taxon>Macrobrachium</taxon>
    </lineage>
</organism>
<keyword evidence="9" id="KW-0863">Zinc-finger</keyword>
<accession>G4XX73</accession>
<dbReference type="SUPFAM" id="SSF57756">
    <property type="entry name" value="Retrovirus zinc finger-like domains"/>
    <property type="match status" value="1"/>
</dbReference>
<feature type="short sequence motif" description="Q motif" evidence="10">
    <location>
        <begin position="154"/>
        <end position="182"/>
    </location>
</feature>
<dbReference type="Pfam" id="PF00271">
    <property type="entry name" value="Helicase_C"/>
    <property type="match status" value="1"/>
</dbReference>
<comment type="catalytic activity">
    <reaction evidence="8">
        <text>ATP + H2O = ADP + phosphate + H(+)</text>
        <dbReference type="Rhea" id="RHEA:13065"/>
        <dbReference type="ChEBI" id="CHEBI:15377"/>
        <dbReference type="ChEBI" id="CHEBI:15378"/>
        <dbReference type="ChEBI" id="CHEBI:30616"/>
        <dbReference type="ChEBI" id="CHEBI:43474"/>
        <dbReference type="ChEBI" id="CHEBI:456216"/>
        <dbReference type="EC" id="3.6.4.13"/>
    </reaction>
</comment>
<feature type="domain" description="CCHC-type" evidence="13">
    <location>
        <begin position="80"/>
        <end position="93"/>
    </location>
</feature>
<dbReference type="GO" id="GO:0008270">
    <property type="term" value="F:zinc ion binding"/>
    <property type="evidence" value="ECO:0007669"/>
    <property type="project" value="UniProtKB-KW"/>
</dbReference>
<dbReference type="InterPro" id="IPR036875">
    <property type="entry name" value="Znf_CCHC_sf"/>
</dbReference>
<dbReference type="PROSITE" id="PS51195">
    <property type="entry name" value="Q_MOTIF"/>
    <property type="match status" value="1"/>
</dbReference>
<evidence type="ECO:0000256" key="9">
    <source>
        <dbReference type="PROSITE-ProRule" id="PRU00047"/>
    </source>
</evidence>
<evidence type="ECO:0000256" key="6">
    <source>
        <dbReference type="ARBA" id="ARBA00022840"/>
    </source>
</evidence>
<evidence type="ECO:0000259" key="16">
    <source>
        <dbReference type="PROSITE" id="PS51195"/>
    </source>
</evidence>
<dbReference type="GO" id="GO:0003723">
    <property type="term" value="F:RNA binding"/>
    <property type="evidence" value="ECO:0007669"/>
    <property type="project" value="UniProtKB-KW"/>
</dbReference>
<dbReference type="GO" id="GO:0005524">
    <property type="term" value="F:ATP binding"/>
    <property type="evidence" value="ECO:0007669"/>
    <property type="project" value="UniProtKB-KW"/>
</dbReference>
<dbReference type="InterPro" id="IPR001878">
    <property type="entry name" value="Znf_CCHC"/>
</dbReference>
<name>G4XX73_MACNP</name>
<dbReference type="InterPro" id="IPR014014">
    <property type="entry name" value="RNA_helicase_DEAD_Q_motif"/>
</dbReference>
<evidence type="ECO:0000256" key="11">
    <source>
        <dbReference type="RuleBase" id="RU000492"/>
    </source>
</evidence>
<reference evidence="17" key="2">
    <citation type="journal article" date="2013" name="Gene">
        <title>Localization of germline marker vasa homolog RNA to a single blastomere at early cleavage stages in the oriental river prawn Macrobrachium nipponense: Evidence for germ cell specification by preformation.</title>
        <authorList>
            <person name="Qiu G.F."/>
            <person name="Chen Y."/>
            <person name="Cui Z."/>
            <person name="Zhu X.L."/>
        </authorList>
    </citation>
    <scope>NUCLEOTIDE SEQUENCE</scope>
</reference>
<proteinExistence type="evidence at transcript level"/>
<reference evidence="17" key="1">
    <citation type="submission" date="2011-05" db="EMBL/GenBank/DDBJ databases">
        <title>Diversity of the cassiicolin genes in Corynespora cassiicola.</title>
        <authorList>
            <person name="Deon M."/>
            <person name="Bieysse D."/>
            <person name="Oliveira R.R."/>
            <person name="Pujade-Renaud V."/>
        </authorList>
    </citation>
    <scope>NUCLEOTIDE SEQUENCE</scope>
</reference>
<dbReference type="SMART" id="SM00490">
    <property type="entry name" value="HELICc"/>
    <property type="match status" value="1"/>
</dbReference>
<dbReference type="InterPro" id="IPR014001">
    <property type="entry name" value="Helicase_ATP-bd"/>
</dbReference>
<keyword evidence="3 11" id="KW-0547">Nucleotide-binding</keyword>
<dbReference type="CDD" id="cd17967">
    <property type="entry name" value="DEADc_DDX3_DDX4"/>
    <property type="match status" value="1"/>
</dbReference>
<dbReference type="FunFam" id="3.40.50.300:FF:000397">
    <property type="entry name" value="Probable ATP-dependent RNA helicase DDX4"/>
    <property type="match status" value="1"/>
</dbReference>
<dbReference type="Gene3D" id="4.10.60.10">
    <property type="entry name" value="Zinc finger, CCHC-type"/>
    <property type="match status" value="1"/>
</dbReference>
<dbReference type="PROSITE" id="PS51194">
    <property type="entry name" value="HELICASE_CTER"/>
    <property type="match status" value="1"/>
</dbReference>
<feature type="region of interest" description="Disordered" evidence="12">
    <location>
        <begin position="570"/>
        <end position="601"/>
    </location>
</feature>
<keyword evidence="6 11" id="KW-0067">ATP-binding</keyword>
<evidence type="ECO:0000259" key="15">
    <source>
        <dbReference type="PROSITE" id="PS51194"/>
    </source>
</evidence>
<evidence type="ECO:0000313" key="17">
    <source>
        <dbReference type="EMBL" id="AEQ19569.1"/>
    </source>
</evidence>
<dbReference type="InterPro" id="IPR000629">
    <property type="entry name" value="RNA-helicase_DEAD-box_CS"/>
</dbReference>
<dbReference type="Pfam" id="PF00098">
    <property type="entry name" value="zf-CCHC"/>
    <property type="match status" value="1"/>
</dbReference>